<name>A0A0K8MIE1_9LACO</name>
<organism evidence="12 13">
    <name type="scientific">Fructobacillus ficulneus</name>
    <dbReference type="NCBI Taxonomy" id="157463"/>
    <lineage>
        <taxon>Bacteria</taxon>
        <taxon>Bacillati</taxon>
        <taxon>Bacillota</taxon>
        <taxon>Bacilli</taxon>
        <taxon>Lactobacillales</taxon>
        <taxon>Lactobacillaceae</taxon>
        <taxon>Fructobacillus</taxon>
    </lineage>
</organism>
<evidence type="ECO:0000313" key="13">
    <source>
        <dbReference type="Proteomes" id="UP000253891"/>
    </source>
</evidence>
<proteinExistence type="inferred from homology"/>
<dbReference type="GO" id="GO:0005737">
    <property type="term" value="C:cytoplasm"/>
    <property type="evidence" value="ECO:0007669"/>
    <property type="project" value="UniProtKB-SubCell"/>
</dbReference>
<comment type="subcellular location">
    <subcellularLocation>
        <location evidence="2 10">Cytoplasm</location>
    </subcellularLocation>
</comment>
<evidence type="ECO:0000313" key="12">
    <source>
        <dbReference type="EMBL" id="GAO99639.1"/>
    </source>
</evidence>
<evidence type="ECO:0000256" key="2">
    <source>
        <dbReference type="ARBA" id="ARBA00004496"/>
    </source>
</evidence>
<feature type="compositionally biased region" description="Basic and acidic residues" evidence="11">
    <location>
        <begin position="97"/>
        <end position="113"/>
    </location>
</feature>
<evidence type="ECO:0000256" key="10">
    <source>
        <dbReference type="HAMAP-Rule" id="MF_01020"/>
    </source>
</evidence>
<keyword evidence="7 10" id="KW-0378">Hydrolase</keyword>
<dbReference type="CDD" id="cd11534">
    <property type="entry name" value="NTP-PPase_HisIE_like"/>
    <property type="match status" value="1"/>
</dbReference>
<evidence type="ECO:0000256" key="11">
    <source>
        <dbReference type="SAM" id="MobiDB-lite"/>
    </source>
</evidence>
<dbReference type="PANTHER" id="PTHR42945">
    <property type="entry name" value="HISTIDINE BIOSYNTHESIS BIFUNCTIONAL PROTEIN"/>
    <property type="match status" value="1"/>
</dbReference>
<dbReference type="Pfam" id="PF01503">
    <property type="entry name" value="PRA-PH"/>
    <property type="match status" value="1"/>
</dbReference>
<dbReference type="AlphaFoldDB" id="A0A0K8MIE1"/>
<evidence type="ECO:0000256" key="4">
    <source>
        <dbReference type="ARBA" id="ARBA00022490"/>
    </source>
</evidence>
<comment type="pathway">
    <text evidence="3 10">Amino-acid biosynthesis; L-histidine biosynthesis; L-histidine from 5-phospho-alpha-D-ribose 1-diphosphate: step 2/9.</text>
</comment>
<dbReference type="PANTHER" id="PTHR42945:SF9">
    <property type="entry name" value="HISTIDINE BIOSYNTHESIS BIFUNCTIONAL PROTEIN HISIE"/>
    <property type="match status" value="1"/>
</dbReference>
<dbReference type="NCBIfam" id="TIGR03188">
    <property type="entry name" value="histidine_hisI"/>
    <property type="match status" value="1"/>
</dbReference>
<evidence type="ECO:0000256" key="3">
    <source>
        <dbReference type="ARBA" id="ARBA00005204"/>
    </source>
</evidence>
<evidence type="ECO:0000256" key="6">
    <source>
        <dbReference type="ARBA" id="ARBA00022741"/>
    </source>
</evidence>
<keyword evidence="9 10" id="KW-0368">Histidine biosynthesis</keyword>
<keyword evidence="5 10" id="KW-0028">Amino-acid biosynthesis</keyword>
<dbReference type="Gene3D" id="1.10.287.1080">
    <property type="entry name" value="MazG-like"/>
    <property type="match status" value="1"/>
</dbReference>
<keyword evidence="6 10" id="KW-0547">Nucleotide-binding</keyword>
<keyword evidence="13" id="KW-1185">Reference proteome</keyword>
<dbReference type="GO" id="GO:0005524">
    <property type="term" value="F:ATP binding"/>
    <property type="evidence" value="ECO:0007669"/>
    <property type="project" value="UniProtKB-KW"/>
</dbReference>
<dbReference type="UniPathway" id="UPA00031">
    <property type="reaction ID" value="UER00007"/>
</dbReference>
<dbReference type="GO" id="GO:0000105">
    <property type="term" value="P:L-histidine biosynthetic process"/>
    <property type="evidence" value="ECO:0007669"/>
    <property type="project" value="UniProtKB-UniRule"/>
</dbReference>
<evidence type="ECO:0000256" key="7">
    <source>
        <dbReference type="ARBA" id="ARBA00022801"/>
    </source>
</evidence>
<dbReference type="STRING" id="157463.GCA_001047075_00559"/>
<dbReference type="InterPro" id="IPR021130">
    <property type="entry name" value="PRib-ATP_PPHydrolase-like"/>
</dbReference>
<sequence>MAQQTFEELYDQVYNRKVNPAEGSYTAYLYEKGLDKILKKVGEESTEVIIGAKNSKEELTYETADLLFHLMVLLANQGITIDDLKTEMGTRVGQKSRLHERQDWRSGAIEETK</sequence>
<dbReference type="Proteomes" id="UP000253891">
    <property type="component" value="Unassembled WGS sequence"/>
</dbReference>
<keyword evidence="4 10" id="KW-0963">Cytoplasm</keyword>
<dbReference type="InterPro" id="IPR008179">
    <property type="entry name" value="HisE"/>
</dbReference>
<dbReference type="HAMAP" id="MF_01020">
    <property type="entry name" value="HisE"/>
    <property type="match status" value="1"/>
</dbReference>
<keyword evidence="8 10" id="KW-0067">ATP-binding</keyword>
<dbReference type="OrthoDB" id="9795769at2"/>
<comment type="catalytic activity">
    <reaction evidence="1 10">
        <text>1-(5-phospho-beta-D-ribosyl)-ATP + H2O = 1-(5-phospho-beta-D-ribosyl)-5'-AMP + diphosphate + H(+)</text>
        <dbReference type="Rhea" id="RHEA:22828"/>
        <dbReference type="ChEBI" id="CHEBI:15377"/>
        <dbReference type="ChEBI" id="CHEBI:15378"/>
        <dbReference type="ChEBI" id="CHEBI:33019"/>
        <dbReference type="ChEBI" id="CHEBI:59457"/>
        <dbReference type="ChEBI" id="CHEBI:73183"/>
        <dbReference type="EC" id="3.6.1.31"/>
    </reaction>
</comment>
<feature type="region of interest" description="Disordered" evidence="11">
    <location>
        <begin position="90"/>
        <end position="113"/>
    </location>
</feature>
<dbReference type="GO" id="GO:0004636">
    <property type="term" value="F:phosphoribosyl-ATP diphosphatase activity"/>
    <property type="evidence" value="ECO:0007669"/>
    <property type="project" value="UniProtKB-UniRule"/>
</dbReference>
<protein>
    <recommendedName>
        <fullName evidence="10">Phosphoribosyl-ATP pyrophosphatase</fullName>
        <shortName evidence="10">PRA-PH</shortName>
        <ecNumber evidence="10">3.6.1.31</ecNumber>
    </recommendedName>
</protein>
<evidence type="ECO:0000256" key="8">
    <source>
        <dbReference type="ARBA" id="ARBA00022840"/>
    </source>
</evidence>
<comment type="similarity">
    <text evidence="10">Belongs to the PRA-PH family.</text>
</comment>
<dbReference type="RefSeq" id="WP_061993042.1">
    <property type="nucleotide sequence ID" value="NZ_DF968000.1"/>
</dbReference>
<accession>A0A0K8MIE1</accession>
<dbReference type="EMBL" id="DF968000">
    <property type="protein sequence ID" value="GAO99639.1"/>
    <property type="molecule type" value="Genomic_DNA"/>
</dbReference>
<evidence type="ECO:0000256" key="1">
    <source>
        <dbReference type="ARBA" id="ARBA00001460"/>
    </source>
</evidence>
<reference evidence="12 13" key="1">
    <citation type="journal article" date="2015" name="BMC Genomics">
        <title>Comparative genomics of Fructobacillus spp. and Leuconostoc spp. reveals niche-specific evolution of Fructobacillus spp.</title>
        <authorList>
            <person name="Endo A."/>
            <person name="Tanizawa Y."/>
            <person name="Tanaka N."/>
            <person name="Maeno S."/>
            <person name="Kumar H."/>
            <person name="Shiwa Y."/>
            <person name="Okada S."/>
            <person name="Yoshikawa H."/>
            <person name="Dicks L."/>
            <person name="Nakagawa J."/>
            <person name="Arita M."/>
        </authorList>
    </citation>
    <scope>NUCLEOTIDE SEQUENCE [LARGE SCALE GENOMIC DNA]</scope>
    <source>
        <strain evidence="12 13">JCM 12225</strain>
    </source>
</reference>
<evidence type="ECO:0000256" key="5">
    <source>
        <dbReference type="ARBA" id="ARBA00022605"/>
    </source>
</evidence>
<evidence type="ECO:0000256" key="9">
    <source>
        <dbReference type="ARBA" id="ARBA00023102"/>
    </source>
</evidence>
<dbReference type="EC" id="3.6.1.31" evidence="10"/>
<dbReference type="SUPFAM" id="SSF101386">
    <property type="entry name" value="all-alpha NTP pyrophosphatases"/>
    <property type="match status" value="1"/>
</dbReference>
<gene>
    <name evidence="10" type="primary">hisE</name>
    <name evidence="12" type="ORF">FFIC_231260</name>
</gene>